<dbReference type="InterPro" id="IPR001005">
    <property type="entry name" value="SANT/Myb"/>
</dbReference>
<accession>A0A1D2A013</accession>
<dbReference type="PROSITE" id="PS50090">
    <property type="entry name" value="MYB_LIKE"/>
    <property type="match status" value="2"/>
</dbReference>
<dbReference type="Gene3D" id="1.10.10.60">
    <property type="entry name" value="Homeodomain-like"/>
    <property type="match status" value="2"/>
</dbReference>
<protein>
    <recommendedName>
        <fullName evidence="11">Transcription factor MYB44</fullName>
    </recommendedName>
</protein>
<dbReference type="SUPFAM" id="SSF46689">
    <property type="entry name" value="Homeodomain-like"/>
    <property type="match status" value="1"/>
</dbReference>
<evidence type="ECO:0000256" key="6">
    <source>
        <dbReference type="ARBA" id="ARBA00023242"/>
    </source>
</evidence>
<feature type="non-terminal residue" evidence="10">
    <location>
        <position position="1"/>
    </location>
</feature>
<dbReference type="GO" id="GO:0000981">
    <property type="term" value="F:DNA-binding transcription factor activity, RNA polymerase II-specific"/>
    <property type="evidence" value="ECO:0007669"/>
    <property type="project" value="TreeGrafter"/>
</dbReference>
<comment type="subcellular location">
    <subcellularLocation>
        <location evidence="1">Nucleus</location>
    </subcellularLocation>
</comment>
<keyword evidence="4" id="KW-0238">DNA-binding</keyword>
<dbReference type="GO" id="GO:0005634">
    <property type="term" value="C:nucleus"/>
    <property type="evidence" value="ECO:0007669"/>
    <property type="project" value="UniProtKB-SubCell"/>
</dbReference>
<evidence type="ECO:0000259" key="8">
    <source>
        <dbReference type="PROSITE" id="PS50090"/>
    </source>
</evidence>
<evidence type="ECO:0000256" key="5">
    <source>
        <dbReference type="ARBA" id="ARBA00023163"/>
    </source>
</evidence>
<dbReference type="GO" id="GO:0000978">
    <property type="term" value="F:RNA polymerase II cis-regulatory region sequence-specific DNA binding"/>
    <property type="evidence" value="ECO:0007669"/>
    <property type="project" value="TreeGrafter"/>
</dbReference>
<feature type="region of interest" description="Disordered" evidence="7">
    <location>
        <begin position="189"/>
        <end position="217"/>
    </location>
</feature>
<dbReference type="InterPro" id="IPR009057">
    <property type="entry name" value="Homeodomain-like_sf"/>
</dbReference>
<feature type="compositionally biased region" description="Polar residues" evidence="7">
    <location>
        <begin position="189"/>
        <end position="199"/>
    </location>
</feature>
<feature type="compositionally biased region" description="Basic and acidic residues" evidence="7">
    <location>
        <begin position="323"/>
        <end position="340"/>
    </location>
</feature>
<dbReference type="Pfam" id="PF00249">
    <property type="entry name" value="Myb_DNA-binding"/>
    <property type="match status" value="2"/>
</dbReference>
<evidence type="ECO:0000256" key="3">
    <source>
        <dbReference type="ARBA" id="ARBA00023015"/>
    </source>
</evidence>
<gene>
    <name evidence="10" type="ORF">g.10185</name>
</gene>
<evidence type="ECO:0000259" key="9">
    <source>
        <dbReference type="PROSITE" id="PS51294"/>
    </source>
</evidence>
<reference evidence="10" key="1">
    <citation type="submission" date="2015-08" db="EMBL/GenBank/DDBJ databases">
        <authorList>
            <person name="Babu N.S."/>
            <person name="Beckwith C.J."/>
            <person name="Beseler K.G."/>
            <person name="Brison A."/>
            <person name="Carone J.V."/>
            <person name="Caskin T.P."/>
            <person name="Diamond M."/>
            <person name="Durham M.E."/>
            <person name="Foxe J.M."/>
            <person name="Go M."/>
            <person name="Henderson B.A."/>
            <person name="Jones I.B."/>
            <person name="McGettigan J.A."/>
            <person name="Micheletti S.J."/>
            <person name="Nasrallah M.E."/>
            <person name="Ortiz D."/>
            <person name="Piller C.R."/>
            <person name="Privatt S.R."/>
            <person name="Schneider S.L."/>
            <person name="Sharp S."/>
            <person name="Smith T.C."/>
            <person name="Stanton J.D."/>
            <person name="Ullery H.E."/>
            <person name="Wilson R.J."/>
            <person name="Serrano M.G."/>
            <person name="Buck G."/>
            <person name="Lee V."/>
            <person name="Wang Y."/>
            <person name="Carvalho R."/>
            <person name="Voegtly L."/>
            <person name="Shi R."/>
            <person name="Duckworth R."/>
            <person name="Johnson A."/>
            <person name="Loviza R."/>
            <person name="Walstead R."/>
            <person name="Shah Z."/>
            <person name="Kiflezghi M."/>
            <person name="Wade K."/>
            <person name="Ball S.L."/>
            <person name="Bradley K.W."/>
            <person name="Asai D.J."/>
            <person name="Bowman C.A."/>
            <person name="Russell D.A."/>
            <person name="Pope W.H."/>
            <person name="Jacobs-Sera D."/>
            <person name="Hendrix R.W."/>
            <person name="Hatfull G.F."/>
        </authorList>
    </citation>
    <scope>NUCLEOTIDE SEQUENCE</scope>
</reference>
<feature type="region of interest" description="Disordered" evidence="7">
    <location>
        <begin position="238"/>
        <end position="270"/>
    </location>
</feature>
<dbReference type="PANTHER" id="PTHR45614">
    <property type="entry name" value="MYB PROTEIN-RELATED"/>
    <property type="match status" value="1"/>
</dbReference>
<dbReference type="PANTHER" id="PTHR45614:SF25">
    <property type="entry name" value="MYB PROTEIN"/>
    <property type="match status" value="1"/>
</dbReference>
<dbReference type="InterPro" id="IPR017930">
    <property type="entry name" value="Myb_dom"/>
</dbReference>
<feature type="region of interest" description="Disordered" evidence="7">
    <location>
        <begin position="323"/>
        <end position="360"/>
    </location>
</feature>
<evidence type="ECO:0000256" key="4">
    <source>
        <dbReference type="ARBA" id="ARBA00023125"/>
    </source>
</evidence>
<sequence>GLRDTRLWHIRATYLQAHGLVDGSDLRQVPRLQFASMGKPDEYKRGAWTTEEDALLRRLISELGAKNWSIIAAGIEGRSGKSCRLRWCNQLNPEVKKEPFDHWEDAVIIKSHRIHGNKWAIIAKLLPGRTDNAVKNHWNSTLKRMHAGSFASNTYLKSSLDLAAILKQRPEHAETYEVLVDSQATHSGTVASCEQSDSPSGMADLDLGQRTSQEGEGPREYARFMDTEMVHSAHSSLMASSGSRRSMDSGEEVDHGCSGDYPPGGPRVHDPTHTPSVADSVALLASLPLQVRATLLEAAKLAAPAFRAGLLRSPMPLMTEAHMNEQSRDEKLNESEERHIRSSQQAVAADAAVQLSPTDL</sequence>
<feature type="domain" description="Myb-like" evidence="8">
    <location>
        <begin position="92"/>
        <end position="142"/>
    </location>
</feature>
<evidence type="ECO:0008006" key="11">
    <source>
        <dbReference type="Google" id="ProtNLM"/>
    </source>
</evidence>
<dbReference type="SMART" id="SM00717">
    <property type="entry name" value="SANT"/>
    <property type="match status" value="2"/>
</dbReference>
<evidence type="ECO:0000256" key="2">
    <source>
        <dbReference type="ARBA" id="ARBA00022737"/>
    </source>
</evidence>
<dbReference type="CDD" id="cd00167">
    <property type="entry name" value="SANT"/>
    <property type="match status" value="2"/>
</dbReference>
<feature type="domain" description="HTH myb-type" evidence="9">
    <location>
        <begin position="44"/>
        <end position="95"/>
    </location>
</feature>
<dbReference type="EMBL" id="GDKF01006092">
    <property type="protein sequence ID" value="JAT72530.1"/>
    <property type="molecule type" value="Transcribed_RNA"/>
</dbReference>
<evidence type="ECO:0000313" key="10">
    <source>
        <dbReference type="EMBL" id="JAT72530.1"/>
    </source>
</evidence>
<feature type="compositionally biased region" description="Low complexity" evidence="7">
    <location>
        <begin position="344"/>
        <end position="354"/>
    </location>
</feature>
<dbReference type="FunFam" id="1.10.10.60:FF:000060">
    <property type="entry name" value="MYB transcription factor"/>
    <property type="match status" value="1"/>
</dbReference>
<keyword evidence="3" id="KW-0805">Transcription regulation</keyword>
<keyword evidence="5" id="KW-0804">Transcription</keyword>
<evidence type="ECO:0000256" key="1">
    <source>
        <dbReference type="ARBA" id="ARBA00004123"/>
    </source>
</evidence>
<evidence type="ECO:0000256" key="7">
    <source>
        <dbReference type="SAM" id="MobiDB-lite"/>
    </source>
</evidence>
<keyword evidence="6" id="KW-0539">Nucleus</keyword>
<dbReference type="InterPro" id="IPR050560">
    <property type="entry name" value="MYB_TF"/>
</dbReference>
<organism evidence="10">
    <name type="scientific">Auxenochlorella protothecoides</name>
    <name type="common">Green microalga</name>
    <name type="synonym">Chlorella protothecoides</name>
    <dbReference type="NCBI Taxonomy" id="3075"/>
    <lineage>
        <taxon>Eukaryota</taxon>
        <taxon>Viridiplantae</taxon>
        <taxon>Chlorophyta</taxon>
        <taxon>core chlorophytes</taxon>
        <taxon>Trebouxiophyceae</taxon>
        <taxon>Chlorellales</taxon>
        <taxon>Chlorellaceae</taxon>
        <taxon>Auxenochlorella</taxon>
    </lineage>
</organism>
<dbReference type="PROSITE" id="PS51294">
    <property type="entry name" value="HTH_MYB"/>
    <property type="match status" value="2"/>
</dbReference>
<proteinExistence type="predicted"/>
<feature type="domain" description="HTH myb-type" evidence="9">
    <location>
        <begin position="96"/>
        <end position="146"/>
    </location>
</feature>
<feature type="compositionally biased region" description="Basic and acidic residues" evidence="7">
    <location>
        <begin position="245"/>
        <end position="257"/>
    </location>
</feature>
<dbReference type="AlphaFoldDB" id="A0A1D2A013"/>
<keyword evidence="2" id="KW-0677">Repeat</keyword>
<name>A0A1D2A013_AUXPR</name>
<feature type="domain" description="Myb-like" evidence="8">
    <location>
        <begin position="40"/>
        <end position="91"/>
    </location>
</feature>